<evidence type="ECO:0000313" key="11">
    <source>
        <dbReference type="EMBL" id="CAG5125285.1"/>
    </source>
</evidence>
<evidence type="ECO:0000256" key="1">
    <source>
        <dbReference type="ARBA" id="ARBA00010886"/>
    </source>
</evidence>
<sequence>MARYDKVVLLGTGSYGKVWLVDTHNSTRDQKVLKEINLTGLGEKDIEQALTEVTILARCRHSNIIGYSEAFVNKTTLRLSIVMEYAPG</sequence>
<feature type="domain" description="Protein kinase" evidence="10">
    <location>
        <begin position="4"/>
        <end position="88"/>
    </location>
</feature>
<keyword evidence="6" id="KW-0418">Kinase</keyword>
<dbReference type="Pfam" id="PF00069">
    <property type="entry name" value="Pkinase"/>
    <property type="match status" value="1"/>
</dbReference>
<evidence type="ECO:0000256" key="5">
    <source>
        <dbReference type="ARBA" id="ARBA00022741"/>
    </source>
</evidence>
<comment type="similarity">
    <text evidence="1">Belongs to the protein kinase superfamily. NEK Ser/Thr protein kinase family. NIMA subfamily.</text>
</comment>
<organism evidence="11 12">
    <name type="scientific">Candidula unifasciata</name>
    <dbReference type="NCBI Taxonomy" id="100452"/>
    <lineage>
        <taxon>Eukaryota</taxon>
        <taxon>Metazoa</taxon>
        <taxon>Spiralia</taxon>
        <taxon>Lophotrochozoa</taxon>
        <taxon>Mollusca</taxon>
        <taxon>Gastropoda</taxon>
        <taxon>Heterobranchia</taxon>
        <taxon>Euthyneura</taxon>
        <taxon>Panpulmonata</taxon>
        <taxon>Eupulmonata</taxon>
        <taxon>Stylommatophora</taxon>
        <taxon>Helicina</taxon>
        <taxon>Helicoidea</taxon>
        <taxon>Geomitridae</taxon>
        <taxon>Candidula</taxon>
    </lineage>
</organism>
<dbReference type="PROSITE" id="PS50011">
    <property type="entry name" value="PROTEIN_KINASE_DOM"/>
    <property type="match status" value="1"/>
</dbReference>
<keyword evidence="12" id="KW-1185">Reference proteome</keyword>
<dbReference type="AlphaFoldDB" id="A0A8S3ZBN9"/>
<protein>
    <recommendedName>
        <fullName evidence="2">non-specific serine/threonine protein kinase</fullName>
        <ecNumber evidence="2">2.7.11.1</ecNumber>
    </recommendedName>
</protein>
<evidence type="ECO:0000256" key="9">
    <source>
        <dbReference type="ARBA" id="ARBA00048679"/>
    </source>
</evidence>
<dbReference type="InterPro" id="IPR011009">
    <property type="entry name" value="Kinase-like_dom_sf"/>
</dbReference>
<keyword evidence="3" id="KW-0723">Serine/threonine-protein kinase</keyword>
<evidence type="ECO:0000259" key="10">
    <source>
        <dbReference type="PROSITE" id="PS50011"/>
    </source>
</evidence>
<dbReference type="SUPFAM" id="SSF56112">
    <property type="entry name" value="Protein kinase-like (PK-like)"/>
    <property type="match status" value="1"/>
</dbReference>
<comment type="catalytic activity">
    <reaction evidence="8">
        <text>L-threonyl-[protein] + ATP = O-phospho-L-threonyl-[protein] + ADP + H(+)</text>
        <dbReference type="Rhea" id="RHEA:46608"/>
        <dbReference type="Rhea" id="RHEA-COMP:11060"/>
        <dbReference type="Rhea" id="RHEA-COMP:11605"/>
        <dbReference type="ChEBI" id="CHEBI:15378"/>
        <dbReference type="ChEBI" id="CHEBI:30013"/>
        <dbReference type="ChEBI" id="CHEBI:30616"/>
        <dbReference type="ChEBI" id="CHEBI:61977"/>
        <dbReference type="ChEBI" id="CHEBI:456216"/>
        <dbReference type="EC" id="2.7.11.1"/>
    </reaction>
</comment>
<dbReference type="Gene3D" id="3.30.200.20">
    <property type="entry name" value="Phosphorylase Kinase, domain 1"/>
    <property type="match status" value="1"/>
</dbReference>
<proteinExistence type="inferred from homology"/>
<keyword evidence="4" id="KW-0808">Transferase</keyword>
<evidence type="ECO:0000313" key="12">
    <source>
        <dbReference type="Proteomes" id="UP000678393"/>
    </source>
</evidence>
<keyword evidence="5" id="KW-0547">Nucleotide-binding</keyword>
<reference evidence="11" key="1">
    <citation type="submission" date="2021-04" db="EMBL/GenBank/DDBJ databases">
        <authorList>
            <consortium name="Molecular Ecology Group"/>
        </authorList>
    </citation>
    <scope>NUCLEOTIDE SEQUENCE</scope>
</reference>
<evidence type="ECO:0000256" key="3">
    <source>
        <dbReference type="ARBA" id="ARBA00022527"/>
    </source>
</evidence>
<evidence type="ECO:0000256" key="2">
    <source>
        <dbReference type="ARBA" id="ARBA00012513"/>
    </source>
</evidence>
<dbReference type="InterPro" id="IPR000719">
    <property type="entry name" value="Prot_kinase_dom"/>
</dbReference>
<dbReference type="GO" id="GO:0005524">
    <property type="term" value="F:ATP binding"/>
    <property type="evidence" value="ECO:0007669"/>
    <property type="project" value="UniProtKB-KW"/>
</dbReference>
<dbReference type="EMBL" id="CAJHNH020002005">
    <property type="protein sequence ID" value="CAG5125285.1"/>
    <property type="molecule type" value="Genomic_DNA"/>
</dbReference>
<keyword evidence="7" id="KW-0067">ATP-binding</keyword>
<dbReference type="InterPro" id="IPR051131">
    <property type="entry name" value="NEK_Ser/Thr_kinase_NIMA"/>
</dbReference>
<evidence type="ECO:0000256" key="8">
    <source>
        <dbReference type="ARBA" id="ARBA00047899"/>
    </source>
</evidence>
<dbReference type="FunFam" id="3.30.200.20:FF:000097">
    <property type="entry name" value="Probable serine/threonine-protein kinase nek1"/>
    <property type="match status" value="1"/>
</dbReference>
<dbReference type="GO" id="GO:0004674">
    <property type="term" value="F:protein serine/threonine kinase activity"/>
    <property type="evidence" value="ECO:0007669"/>
    <property type="project" value="UniProtKB-KW"/>
</dbReference>
<evidence type="ECO:0000256" key="7">
    <source>
        <dbReference type="ARBA" id="ARBA00022840"/>
    </source>
</evidence>
<comment type="catalytic activity">
    <reaction evidence="9">
        <text>L-seryl-[protein] + ATP = O-phospho-L-seryl-[protein] + ADP + H(+)</text>
        <dbReference type="Rhea" id="RHEA:17989"/>
        <dbReference type="Rhea" id="RHEA-COMP:9863"/>
        <dbReference type="Rhea" id="RHEA-COMP:11604"/>
        <dbReference type="ChEBI" id="CHEBI:15378"/>
        <dbReference type="ChEBI" id="CHEBI:29999"/>
        <dbReference type="ChEBI" id="CHEBI:30616"/>
        <dbReference type="ChEBI" id="CHEBI:83421"/>
        <dbReference type="ChEBI" id="CHEBI:456216"/>
        <dbReference type="EC" id="2.7.11.1"/>
    </reaction>
</comment>
<evidence type="ECO:0000256" key="6">
    <source>
        <dbReference type="ARBA" id="ARBA00022777"/>
    </source>
</evidence>
<dbReference type="PANTHER" id="PTHR44899:SF3">
    <property type="entry name" value="SERINE_THREONINE-PROTEIN KINASE NEK1"/>
    <property type="match status" value="1"/>
</dbReference>
<dbReference type="EC" id="2.7.11.1" evidence="2"/>
<dbReference type="OrthoDB" id="6247985at2759"/>
<comment type="caution">
    <text evidence="11">The sequence shown here is derived from an EMBL/GenBank/DDBJ whole genome shotgun (WGS) entry which is preliminary data.</text>
</comment>
<accession>A0A8S3ZBN9</accession>
<feature type="non-terminal residue" evidence="11">
    <location>
        <position position="88"/>
    </location>
</feature>
<evidence type="ECO:0000256" key="4">
    <source>
        <dbReference type="ARBA" id="ARBA00022679"/>
    </source>
</evidence>
<gene>
    <name evidence="11" type="ORF">CUNI_LOCUS10843</name>
</gene>
<dbReference type="PANTHER" id="PTHR44899">
    <property type="entry name" value="CAMK FAMILY PROTEIN KINASE"/>
    <property type="match status" value="1"/>
</dbReference>
<name>A0A8S3ZBN9_9EUPU</name>
<dbReference type="Proteomes" id="UP000678393">
    <property type="component" value="Unassembled WGS sequence"/>
</dbReference>